<evidence type="ECO:0008006" key="3">
    <source>
        <dbReference type="Google" id="ProtNLM"/>
    </source>
</evidence>
<dbReference type="AlphaFoldDB" id="A0A7W7HYX3"/>
<organism evidence="1 2">
    <name type="scientific">Actinoplanes digitatis</name>
    <dbReference type="NCBI Taxonomy" id="1868"/>
    <lineage>
        <taxon>Bacteria</taxon>
        <taxon>Bacillati</taxon>
        <taxon>Actinomycetota</taxon>
        <taxon>Actinomycetes</taxon>
        <taxon>Micromonosporales</taxon>
        <taxon>Micromonosporaceae</taxon>
        <taxon>Actinoplanes</taxon>
    </lineage>
</organism>
<proteinExistence type="predicted"/>
<dbReference type="InterPro" id="IPR025355">
    <property type="entry name" value="DUF4259"/>
</dbReference>
<protein>
    <recommendedName>
        <fullName evidence="3">DUF4259 domain-containing protein</fullName>
    </recommendedName>
</protein>
<evidence type="ECO:0000313" key="1">
    <source>
        <dbReference type="EMBL" id="MBB4763260.1"/>
    </source>
</evidence>
<dbReference type="EMBL" id="JACHNH010000001">
    <property type="protein sequence ID" value="MBB4763260.1"/>
    <property type="molecule type" value="Genomic_DNA"/>
</dbReference>
<sequence length="143" mass="15381">MGTWDVGPFDNDTAADWCGDLDDAAPQQRAALIRDALRRVAEHGEEYLDSDEAVEAIAAAAVVASQLPGGTKIDTPYAPDFLLEGGTVEVAGDVPAIAVRALDRIVGDDSEWRELWEEAEESYPRALAGVRSIRDTLAQAITR</sequence>
<dbReference type="RefSeq" id="WP_184994590.1">
    <property type="nucleotide sequence ID" value="NZ_BOMK01000010.1"/>
</dbReference>
<gene>
    <name evidence="1" type="ORF">BJ971_003816</name>
</gene>
<comment type="caution">
    <text evidence="1">The sequence shown here is derived from an EMBL/GenBank/DDBJ whole genome shotgun (WGS) entry which is preliminary data.</text>
</comment>
<keyword evidence="2" id="KW-1185">Reference proteome</keyword>
<dbReference type="Proteomes" id="UP000578112">
    <property type="component" value="Unassembled WGS sequence"/>
</dbReference>
<dbReference type="Pfam" id="PF14078">
    <property type="entry name" value="DUF4259"/>
    <property type="match status" value="1"/>
</dbReference>
<accession>A0A7W7HYX3</accession>
<evidence type="ECO:0000313" key="2">
    <source>
        <dbReference type="Proteomes" id="UP000578112"/>
    </source>
</evidence>
<reference evidence="1 2" key="1">
    <citation type="submission" date="2020-08" db="EMBL/GenBank/DDBJ databases">
        <title>Sequencing the genomes of 1000 actinobacteria strains.</title>
        <authorList>
            <person name="Klenk H.-P."/>
        </authorList>
    </citation>
    <scope>NUCLEOTIDE SEQUENCE [LARGE SCALE GENOMIC DNA]</scope>
    <source>
        <strain evidence="1 2">DSM 43149</strain>
    </source>
</reference>
<name>A0A7W7HYX3_9ACTN</name>